<organism evidence="10 11">
    <name type="scientific">Agaricus bisporus var. burnettii</name>
    <dbReference type="NCBI Taxonomy" id="192524"/>
    <lineage>
        <taxon>Eukaryota</taxon>
        <taxon>Fungi</taxon>
        <taxon>Dikarya</taxon>
        <taxon>Basidiomycota</taxon>
        <taxon>Agaricomycotina</taxon>
        <taxon>Agaricomycetes</taxon>
        <taxon>Agaricomycetidae</taxon>
        <taxon>Agaricales</taxon>
        <taxon>Agaricineae</taxon>
        <taxon>Agaricaceae</taxon>
        <taxon>Agaricus</taxon>
    </lineage>
</organism>
<accession>A0A8H7EY94</accession>
<comment type="subcellular location">
    <subcellularLocation>
        <location evidence="1">Chromosome</location>
    </subcellularLocation>
</comment>
<dbReference type="SUPFAM" id="SSF48371">
    <property type="entry name" value="ARM repeat"/>
    <property type="match status" value="1"/>
</dbReference>
<dbReference type="GO" id="GO:0007076">
    <property type="term" value="P:mitotic chromosome condensation"/>
    <property type="evidence" value="ECO:0007669"/>
    <property type="project" value="InterPro"/>
</dbReference>
<evidence type="ECO:0000256" key="4">
    <source>
        <dbReference type="ARBA" id="ARBA00022618"/>
    </source>
</evidence>
<evidence type="ECO:0000259" key="9">
    <source>
        <dbReference type="Pfam" id="PF12719"/>
    </source>
</evidence>
<feature type="domain" description="Nuclear condensin complex subunit 3 C-terminal" evidence="9">
    <location>
        <begin position="573"/>
        <end position="850"/>
    </location>
</feature>
<dbReference type="Pfam" id="PF12719">
    <property type="entry name" value="Cnd3"/>
    <property type="match status" value="1"/>
</dbReference>
<reference evidence="10 11" key="1">
    <citation type="journal article" name="Sci. Rep.">
        <title>Telomere-to-telomere assembled and centromere annotated genomes of the two main subspecies of the button mushroom Agaricus bisporus reveal especially polymorphic chromosome ends.</title>
        <authorList>
            <person name="Sonnenberg A.S.M."/>
            <person name="Sedaghat-Telgerd N."/>
            <person name="Lavrijssen B."/>
            <person name="Ohm R.A."/>
            <person name="Hendrickx P.M."/>
            <person name="Scholtmeijer K."/>
            <person name="Baars J.J.P."/>
            <person name="van Peer A."/>
        </authorList>
    </citation>
    <scope>NUCLEOTIDE SEQUENCE [LARGE SCALE GENOMIC DNA]</scope>
    <source>
        <strain evidence="10 11">H119_p4</strain>
    </source>
</reference>
<evidence type="ECO:0000256" key="5">
    <source>
        <dbReference type="ARBA" id="ARBA00022776"/>
    </source>
</evidence>
<dbReference type="InterPro" id="IPR025977">
    <property type="entry name" value="Cnd3_C"/>
</dbReference>
<dbReference type="InterPro" id="IPR016024">
    <property type="entry name" value="ARM-type_fold"/>
</dbReference>
<dbReference type="InterPro" id="IPR011989">
    <property type="entry name" value="ARM-like"/>
</dbReference>
<keyword evidence="3" id="KW-0158">Chromosome</keyword>
<protein>
    <recommendedName>
        <fullName evidence="9">Nuclear condensin complex subunit 3 C-terminal domain-containing protein</fullName>
    </recommendedName>
</protein>
<feature type="compositionally biased region" description="Basic residues" evidence="8">
    <location>
        <begin position="1081"/>
        <end position="1091"/>
    </location>
</feature>
<keyword evidence="4" id="KW-0132">Cell division</keyword>
<comment type="caution">
    <text evidence="10">The sequence shown here is derived from an EMBL/GenBank/DDBJ whole genome shotgun (WGS) entry which is preliminary data.</text>
</comment>
<evidence type="ECO:0000256" key="7">
    <source>
        <dbReference type="ARBA" id="ARBA00023306"/>
    </source>
</evidence>
<evidence type="ECO:0000256" key="6">
    <source>
        <dbReference type="ARBA" id="ARBA00023067"/>
    </source>
</evidence>
<dbReference type="InterPro" id="IPR027165">
    <property type="entry name" value="CND3"/>
</dbReference>
<keyword evidence="6" id="KW-0226">DNA condensation</keyword>
<dbReference type="Gene3D" id="1.25.10.10">
    <property type="entry name" value="Leucine-rich Repeat Variant"/>
    <property type="match status" value="1"/>
</dbReference>
<dbReference type="EMBL" id="JABXXO010000011">
    <property type="protein sequence ID" value="KAF7763635.1"/>
    <property type="molecule type" value="Genomic_DNA"/>
</dbReference>
<comment type="similarity">
    <text evidence="2">Belongs to the CND3 (condensin subunit 3) family.</text>
</comment>
<keyword evidence="7" id="KW-0131">Cell cycle</keyword>
<evidence type="ECO:0000256" key="1">
    <source>
        <dbReference type="ARBA" id="ARBA00004286"/>
    </source>
</evidence>
<dbReference type="GO" id="GO:0051301">
    <property type="term" value="P:cell division"/>
    <property type="evidence" value="ECO:0007669"/>
    <property type="project" value="UniProtKB-KW"/>
</dbReference>
<name>A0A8H7EY94_AGABI</name>
<feature type="compositionally biased region" description="Acidic residues" evidence="8">
    <location>
        <begin position="1161"/>
        <end position="1175"/>
    </location>
</feature>
<feature type="compositionally biased region" description="Polar residues" evidence="8">
    <location>
        <begin position="1071"/>
        <end position="1080"/>
    </location>
</feature>
<evidence type="ECO:0000256" key="8">
    <source>
        <dbReference type="SAM" id="MobiDB-lite"/>
    </source>
</evidence>
<evidence type="ECO:0000313" key="11">
    <source>
        <dbReference type="Proteomes" id="UP000629468"/>
    </source>
</evidence>
<dbReference type="AlphaFoldDB" id="A0A8H7EY94"/>
<dbReference type="Proteomes" id="UP000629468">
    <property type="component" value="Unassembled WGS sequence"/>
</dbReference>
<feature type="compositionally biased region" description="Acidic residues" evidence="8">
    <location>
        <begin position="973"/>
        <end position="990"/>
    </location>
</feature>
<keyword evidence="5" id="KW-0498">Mitosis</keyword>
<feature type="compositionally biased region" description="Low complexity" evidence="8">
    <location>
        <begin position="1123"/>
        <end position="1143"/>
    </location>
</feature>
<dbReference type="PANTHER" id="PTHR14418:SF5">
    <property type="entry name" value="CONDENSIN COMPLEX SUBUNIT 3"/>
    <property type="match status" value="1"/>
</dbReference>
<dbReference type="GO" id="GO:0000796">
    <property type="term" value="C:condensin complex"/>
    <property type="evidence" value="ECO:0007669"/>
    <property type="project" value="InterPro"/>
</dbReference>
<feature type="region of interest" description="Disordered" evidence="8">
    <location>
        <begin position="930"/>
        <end position="1197"/>
    </location>
</feature>
<gene>
    <name evidence="10" type="ORF">Agabi119p4_8172</name>
</gene>
<feature type="compositionally biased region" description="Polar residues" evidence="8">
    <location>
        <begin position="1111"/>
        <end position="1122"/>
    </location>
</feature>
<sequence>MALAAIFNQTQTSLANHKKNCVNLYKIHVEAAGQVESNSKVTVKLVGEEAFARSFLDMVSRALVVKKGVASADRIVKFVGAYVKFINEKVRMEKADGSISAGKRAAQMPPEVDEDEDTFVSRFVTRILKWVMQGFLAKDKNVRYRSLFIVSEMVLWLGELDMDLYEELRENLIQRLCDKETAIRAQCVIALARLSATEDPSELEAGEKSILELLTESLLYDAEKEVRRTALIHIPLTLTTIDVLLSCSRDVDLFTRKLLYSTVLFSKLDNPRSLTLVQREKVIKDGLGDRESTVRASASKLIMKWFNMLLDDVNNNQTETWQGDDGGIMKALIRFLELFDVVGSEQIALDALNAIFVLKPEYLDIFTFSDEYWTELTPESALLAHAFVINSLGTARAEEAGLPVVTAFAFHIQSLYNKLLDKLNIAETAEEAELEDEVTESLEDLHKIASILSSILSIAAGLDYGDEIGRRKTVSVIKDMLTHPGLPLDLIDPCMEVMRAMLPSERDFIRVMVEIVIDLRDEDEEEPVDAEISASFSDASQPTLRRERSFKRLGNREEMSQEAREAADLIDIRCLMLCNAVLERVNGSFEDNSTLQGILDDLIIPSVQRREFILREKALTGLGLCSLIAKKMALGSFQLFSNECLRAPDPIRVTVLRVIFDLILMYETEFFGKSEEMDSRLTTFLLSIMEAELGKNEPSPEILAILCIGFSKFLLLGVVDDPKMLLRLLVAYVSPDTVGNQEVRQCLSFFFMRYSTAHPRNKTRLQSIFISAFDTILRMNESLDDGQTMVAPEKMGEMLLSWTDPQFGLEAEHLDSIKDTHANVVINILLELYSSERSENELKLLCHLLNQPMYWPKDLDSKTIHMINLLLNNHEKQCPFEVSATTKLFERFKIRFKKLYLKQLEEINPGRYVHDDEVLNLYEAINTEVPESDEEMGSWSPLRKEMSKVERAQSKIPAVTSVEPDNGSVKDEDGGDDAPVVDENDDEDGDQSDREDKTTDDEEGSQLGKVEHGATASASTDSTPISKSPPKKGTKRLRADSGALTPINGRRRNRPRTSLVSNLESDDDGNESPSPVQKTKATARARLKPTKQARQSNPRTMENKEEPKGVKTSNRATTTTRLSVTKSPRSTRTTSTSKANTSKPIKRGKRKPPTPSPPPSDNDDDGENDEGDEIDVQVSPGLAEDPSDDPATTDSDP</sequence>
<evidence type="ECO:0000256" key="3">
    <source>
        <dbReference type="ARBA" id="ARBA00022454"/>
    </source>
</evidence>
<evidence type="ECO:0000313" key="10">
    <source>
        <dbReference type="EMBL" id="KAF7763635.1"/>
    </source>
</evidence>
<proteinExistence type="inferred from homology"/>
<dbReference type="PANTHER" id="PTHR14418">
    <property type="entry name" value="CONDENSIN COMPLEX SUBUNIT 3-RELATED"/>
    <property type="match status" value="1"/>
</dbReference>
<feature type="compositionally biased region" description="Basic and acidic residues" evidence="8">
    <location>
        <begin position="942"/>
        <end position="953"/>
    </location>
</feature>
<evidence type="ECO:0000256" key="2">
    <source>
        <dbReference type="ARBA" id="ARBA00006533"/>
    </source>
</evidence>
<feature type="compositionally biased region" description="Polar residues" evidence="8">
    <location>
        <begin position="1016"/>
        <end position="1026"/>
    </location>
</feature>
<dbReference type="GO" id="GO:0000793">
    <property type="term" value="C:condensed chromosome"/>
    <property type="evidence" value="ECO:0007669"/>
    <property type="project" value="TreeGrafter"/>
</dbReference>